<keyword evidence="1" id="KW-0812">Transmembrane</keyword>
<sequence length="156" mass="18322">MKSNRRRYLTFACSSLKKQEEEESLSFLWKNLTAAFFFFALGLNGEIIYSSSSHFFSLRECYSSEIYQVFLRFLTPKSYGREIHAVFLHFLAPNRYGCEIHAVCLRFLAPKTAVDLKARRGELERRNQESSSSFMRWRERAATHTLFLLPRSSHDS</sequence>
<organism evidence="2 3">
    <name type="scientific">Dendrobium nobile</name>
    <name type="common">Orchid</name>
    <dbReference type="NCBI Taxonomy" id="94219"/>
    <lineage>
        <taxon>Eukaryota</taxon>
        <taxon>Viridiplantae</taxon>
        <taxon>Streptophyta</taxon>
        <taxon>Embryophyta</taxon>
        <taxon>Tracheophyta</taxon>
        <taxon>Spermatophyta</taxon>
        <taxon>Magnoliopsida</taxon>
        <taxon>Liliopsida</taxon>
        <taxon>Asparagales</taxon>
        <taxon>Orchidaceae</taxon>
        <taxon>Epidendroideae</taxon>
        <taxon>Malaxideae</taxon>
        <taxon>Dendrobiinae</taxon>
        <taxon>Dendrobium</taxon>
    </lineage>
</organism>
<proteinExistence type="predicted"/>
<keyword evidence="1" id="KW-0472">Membrane</keyword>
<keyword evidence="1" id="KW-1133">Transmembrane helix</keyword>
<evidence type="ECO:0000256" key="1">
    <source>
        <dbReference type="SAM" id="Phobius"/>
    </source>
</evidence>
<dbReference type="AlphaFoldDB" id="A0A8T3BHS9"/>
<evidence type="ECO:0000313" key="2">
    <source>
        <dbReference type="EMBL" id="KAI0511435.1"/>
    </source>
</evidence>
<protein>
    <submittedName>
        <fullName evidence="2">Uncharacterized protein</fullName>
    </submittedName>
</protein>
<feature type="transmembrane region" description="Helical" evidence="1">
    <location>
        <begin position="27"/>
        <end position="49"/>
    </location>
</feature>
<reference evidence="2" key="1">
    <citation type="journal article" date="2022" name="Front. Genet.">
        <title>Chromosome-Scale Assembly of the Dendrobium nobile Genome Provides Insights Into the Molecular Mechanism of the Biosynthesis of the Medicinal Active Ingredient of Dendrobium.</title>
        <authorList>
            <person name="Xu Q."/>
            <person name="Niu S.-C."/>
            <person name="Li K.-L."/>
            <person name="Zheng P.-J."/>
            <person name="Zhang X.-J."/>
            <person name="Jia Y."/>
            <person name="Liu Y."/>
            <person name="Niu Y.-X."/>
            <person name="Yu L.-H."/>
            <person name="Chen D.-F."/>
            <person name="Zhang G.-Q."/>
        </authorList>
    </citation>
    <scope>NUCLEOTIDE SEQUENCE</scope>
    <source>
        <tissue evidence="2">Leaf</tissue>
    </source>
</reference>
<dbReference type="Proteomes" id="UP000829196">
    <property type="component" value="Unassembled WGS sequence"/>
</dbReference>
<dbReference type="EMBL" id="JAGYWB010000009">
    <property type="protein sequence ID" value="KAI0511435.1"/>
    <property type="molecule type" value="Genomic_DNA"/>
</dbReference>
<evidence type="ECO:0000313" key="3">
    <source>
        <dbReference type="Proteomes" id="UP000829196"/>
    </source>
</evidence>
<name>A0A8T3BHS9_DENNO</name>
<gene>
    <name evidence="2" type="ORF">KFK09_012065</name>
</gene>
<comment type="caution">
    <text evidence="2">The sequence shown here is derived from an EMBL/GenBank/DDBJ whole genome shotgun (WGS) entry which is preliminary data.</text>
</comment>
<accession>A0A8T3BHS9</accession>
<keyword evidence="3" id="KW-1185">Reference proteome</keyword>